<name>A0A5C4RUS5_9GAMM</name>
<dbReference type="EC" id="2.7.6.3" evidence="3"/>
<dbReference type="PANTHER" id="PTHR43071">
    <property type="entry name" value="2-AMINO-4-HYDROXY-6-HYDROXYMETHYLDIHYDROPTERIDINE PYROPHOSPHOKINASE"/>
    <property type="match status" value="1"/>
</dbReference>
<dbReference type="RefSeq" id="WP_139445994.1">
    <property type="nucleotide sequence ID" value="NZ_SMDR01000001.1"/>
</dbReference>
<dbReference type="SUPFAM" id="SSF55083">
    <property type="entry name" value="6-hydroxymethyl-7,8-dihydropterin pyrophosphokinase, HPPK"/>
    <property type="match status" value="1"/>
</dbReference>
<dbReference type="InterPro" id="IPR000550">
    <property type="entry name" value="Hppk"/>
</dbReference>
<dbReference type="PANTHER" id="PTHR43071:SF1">
    <property type="entry name" value="2-AMINO-4-HYDROXY-6-HYDROXYMETHYLDIHYDROPTERIDINE PYROPHOSPHOKINASE"/>
    <property type="match status" value="1"/>
</dbReference>
<keyword evidence="8" id="KW-0067">ATP-binding</keyword>
<feature type="domain" description="7,8-dihydro-6-hydroxymethylpterin-pyrophosphokinase" evidence="13">
    <location>
        <begin position="95"/>
        <end position="106"/>
    </location>
</feature>
<protein>
    <recommendedName>
        <fullName evidence="4">2-amino-4-hydroxy-6-hydroxymethyldihydropteridine pyrophosphokinase</fullName>
        <ecNumber evidence="3">2.7.6.3</ecNumber>
    </recommendedName>
    <alternativeName>
        <fullName evidence="11">6-hydroxymethyl-7,8-dihydropterin pyrophosphokinase</fullName>
    </alternativeName>
    <alternativeName>
        <fullName evidence="12">7,8-dihydro-6-hydroxymethylpterin-pyrophosphokinase</fullName>
    </alternativeName>
</protein>
<comment type="similarity">
    <text evidence="2">Belongs to the HPPK family.</text>
</comment>
<keyword evidence="7 14" id="KW-0418">Kinase</keyword>
<sequence>MRPDDPVRAFVGLGGNEGDVEITLTEALWAVDALPQTSIRRQSAVYRTPAWGRTDQPDFLNAVVELQTRMVPRVLLDALMEIEQRFGRVRRAEDRWGPRVLDLDLLIYGEETLDEPGLNLPHPRLHERAFVLVPLAEIAPDLVVPGRGKVRDLLAAVDATGIEAIP</sequence>
<dbReference type="NCBIfam" id="TIGR01498">
    <property type="entry name" value="folK"/>
    <property type="match status" value="1"/>
</dbReference>
<evidence type="ECO:0000256" key="3">
    <source>
        <dbReference type="ARBA" id="ARBA00013253"/>
    </source>
</evidence>
<evidence type="ECO:0000256" key="12">
    <source>
        <dbReference type="ARBA" id="ARBA00033413"/>
    </source>
</evidence>
<evidence type="ECO:0000256" key="10">
    <source>
        <dbReference type="ARBA" id="ARBA00029409"/>
    </source>
</evidence>
<keyword evidence="9" id="KW-0289">Folate biosynthesis</keyword>
<dbReference type="AlphaFoldDB" id="A0A5C4RUS5"/>
<dbReference type="CDD" id="cd00483">
    <property type="entry name" value="HPPK"/>
    <property type="match status" value="1"/>
</dbReference>
<dbReference type="EMBL" id="SMDR01000001">
    <property type="protein sequence ID" value="TNJ34976.1"/>
    <property type="molecule type" value="Genomic_DNA"/>
</dbReference>
<evidence type="ECO:0000256" key="8">
    <source>
        <dbReference type="ARBA" id="ARBA00022840"/>
    </source>
</evidence>
<dbReference type="UniPathway" id="UPA00077">
    <property type="reaction ID" value="UER00155"/>
</dbReference>
<keyword evidence="15" id="KW-1185">Reference proteome</keyword>
<evidence type="ECO:0000256" key="2">
    <source>
        <dbReference type="ARBA" id="ARBA00005810"/>
    </source>
</evidence>
<dbReference type="Pfam" id="PF01288">
    <property type="entry name" value="HPPK"/>
    <property type="match status" value="1"/>
</dbReference>
<dbReference type="OrthoDB" id="9808041at2"/>
<evidence type="ECO:0000259" key="13">
    <source>
        <dbReference type="PROSITE" id="PS00794"/>
    </source>
</evidence>
<evidence type="ECO:0000256" key="5">
    <source>
        <dbReference type="ARBA" id="ARBA00022679"/>
    </source>
</evidence>
<dbReference type="GO" id="GO:0005524">
    <property type="term" value="F:ATP binding"/>
    <property type="evidence" value="ECO:0007669"/>
    <property type="project" value="UniProtKB-KW"/>
</dbReference>
<reference evidence="14 15" key="1">
    <citation type="submission" date="2019-03" db="EMBL/GenBank/DDBJ databases">
        <title>Arenimonas daejeonensis sp. nov., isolated from compost.</title>
        <authorList>
            <person name="Jeon C.O."/>
        </authorList>
    </citation>
    <scope>NUCLEOTIDE SEQUENCE [LARGE SCALE GENOMIC DNA]</scope>
    <source>
        <strain evidence="14 15">R29</strain>
    </source>
</reference>
<organism evidence="14 15">
    <name type="scientific">Arenimonas terrae</name>
    <dbReference type="NCBI Taxonomy" id="2546226"/>
    <lineage>
        <taxon>Bacteria</taxon>
        <taxon>Pseudomonadati</taxon>
        <taxon>Pseudomonadota</taxon>
        <taxon>Gammaproteobacteria</taxon>
        <taxon>Lysobacterales</taxon>
        <taxon>Lysobacteraceae</taxon>
        <taxon>Arenimonas</taxon>
    </lineage>
</organism>
<comment type="pathway">
    <text evidence="1">Cofactor biosynthesis; tetrahydrofolate biosynthesis; 2-amino-4-hydroxy-6-hydroxymethyl-7,8-dihydropteridine diphosphate from 7,8-dihydroneopterin triphosphate: step 4/4.</text>
</comment>
<dbReference type="InterPro" id="IPR035907">
    <property type="entry name" value="Hppk_sf"/>
</dbReference>
<evidence type="ECO:0000256" key="11">
    <source>
        <dbReference type="ARBA" id="ARBA00029766"/>
    </source>
</evidence>
<evidence type="ECO:0000256" key="9">
    <source>
        <dbReference type="ARBA" id="ARBA00022909"/>
    </source>
</evidence>
<evidence type="ECO:0000313" key="14">
    <source>
        <dbReference type="EMBL" id="TNJ34976.1"/>
    </source>
</evidence>
<comment type="function">
    <text evidence="10">Catalyzes the transfer of pyrophosphate from adenosine triphosphate (ATP) to 6-hydroxymethyl-7,8-dihydropterin, an enzymatic step in folate biosynthesis pathway.</text>
</comment>
<dbReference type="PROSITE" id="PS00794">
    <property type="entry name" value="HPPK"/>
    <property type="match status" value="1"/>
</dbReference>
<proteinExistence type="inferred from homology"/>
<evidence type="ECO:0000256" key="6">
    <source>
        <dbReference type="ARBA" id="ARBA00022741"/>
    </source>
</evidence>
<dbReference type="Gene3D" id="3.30.70.560">
    <property type="entry name" value="7,8-Dihydro-6-hydroxymethylpterin-pyrophosphokinase HPPK"/>
    <property type="match status" value="1"/>
</dbReference>
<accession>A0A5C4RUS5</accession>
<evidence type="ECO:0000256" key="7">
    <source>
        <dbReference type="ARBA" id="ARBA00022777"/>
    </source>
</evidence>
<gene>
    <name evidence="14" type="primary">folK</name>
    <name evidence="14" type="ORF">E1B00_04140</name>
</gene>
<evidence type="ECO:0000256" key="1">
    <source>
        <dbReference type="ARBA" id="ARBA00005051"/>
    </source>
</evidence>
<dbReference type="GO" id="GO:0046656">
    <property type="term" value="P:folic acid biosynthetic process"/>
    <property type="evidence" value="ECO:0007669"/>
    <property type="project" value="UniProtKB-KW"/>
</dbReference>
<evidence type="ECO:0000256" key="4">
    <source>
        <dbReference type="ARBA" id="ARBA00016218"/>
    </source>
</evidence>
<dbReference type="Proteomes" id="UP000305760">
    <property type="component" value="Unassembled WGS sequence"/>
</dbReference>
<comment type="caution">
    <text evidence="14">The sequence shown here is derived from an EMBL/GenBank/DDBJ whole genome shotgun (WGS) entry which is preliminary data.</text>
</comment>
<keyword evidence="6" id="KW-0547">Nucleotide-binding</keyword>
<evidence type="ECO:0000313" key="15">
    <source>
        <dbReference type="Proteomes" id="UP000305760"/>
    </source>
</evidence>
<keyword evidence="5 14" id="KW-0808">Transferase</keyword>
<dbReference type="GO" id="GO:0003848">
    <property type="term" value="F:2-amino-4-hydroxy-6-hydroxymethyldihydropteridine diphosphokinase activity"/>
    <property type="evidence" value="ECO:0007669"/>
    <property type="project" value="UniProtKB-EC"/>
</dbReference>
<dbReference type="GO" id="GO:0046654">
    <property type="term" value="P:tetrahydrofolate biosynthetic process"/>
    <property type="evidence" value="ECO:0007669"/>
    <property type="project" value="UniProtKB-UniPathway"/>
</dbReference>
<dbReference type="GO" id="GO:0016301">
    <property type="term" value="F:kinase activity"/>
    <property type="evidence" value="ECO:0007669"/>
    <property type="project" value="UniProtKB-KW"/>
</dbReference>